<proteinExistence type="inferred from homology"/>
<dbReference type="PANTHER" id="PTHR46268:SF15">
    <property type="entry name" value="UNIVERSAL STRESS PROTEIN HP_0031"/>
    <property type="match status" value="1"/>
</dbReference>
<sequence>MSLRDILVHVDDGPHSEKRFQLALRLARRQNAELFALFSQTAPRGLSLTTRTKEKKKRYKKIAQAVEQRCQDLADKALVNLDWKTARYPRSDEMVTRQLLHYTQHMDLAIVGQHDPDRSDGTLPHDLAERLVLESGRPILVIPYAGEFKALCRRVMVAWNTGRESVRAVNDAIPLMRDAKKVHILAIDPRKKGKRHGAIPSADIADHLKRHGIKAHADYLNTRELDPGNTLLSMAADESADLLVMGAYGHHPLTEWMLGGVTRDILRHMTVPVLMSH</sequence>
<reference evidence="3" key="1">
    <citation type="journal article" date="2020" name="mSystems">
        <title>Genome- and Community-Level Interaction Insights into Carbon Utilization and Element Cycling Functions of Hydrothermarchaeota in Hydrothermal Sediment.</title>
        <authorList>
            <person name="Zhou Z."/>
            <person name="Liu Y."/>
            <person name="Xu W."/>
            <person name="Pan J."/>
            <person name="Luo Z.H."/>
            <person name="Li M."/>
        </authorList>
    </citation>
    <scope>NUCLEOTIDE SEQUENCE [LARGE SCALE GENOMIC DNA]</scope>
    <source>
        <strain evidence="3">HyVt-443</strain>
    </source>
</reference>
<comment type="caution">
    <text evidence="3">The sequence shown here is derived from an EMBL/GenBank/DDBJ whole genome shotgun (WGS) entry which is preliminary data.</text>
</comment>
<dbReference type="Pfam" id="PF00582">
    <property type="entry name" value="Usp"/>
    <property type="match status" value="1"/>
</dbReference>
<dbReference type="PRINTS" id="PR01438">
    <property type="entry name" value="UNVRSLSTRESS"/>
</dbReference>
<evidence type="ECO:0000259" key="2">
    <source>
        <dbReference type="Pfam" id="PF00582"/>
    </source>
</evidence>
<feature type="domain" description="UspA" evidence="2">
    <location>
        <begin position="153"/>
        <end position="275"/>
    </location>
</feature>
<gene>
    <name evidence="3" type="ORF">ENI96_01945</name>
</gene>
<dbReference type="EMBL" id="DRKP01000023">
    <property type="protein sequence ID" value="HEB95178.1"/>
    <property type="molecule type" value="Genomic_DNA"/>
</dbReference>
<organism evidence="3">
    <name type="scientific">Sedimenticola thiotaurini</name>
    <dbReference type="NCBI Taxonomy" id="1543721"/>
    <lineage>
        <taxon>Bacteria</taxon>
        <taxon>Pseudomonadati</taxon>
        <taxon>Pseudomonadota</taxon>
        <taxon>Gammaproteobacteria</taxon>
        <taxon>Chromatiales</taxon>
        <taxon>Sedimenticolaceae</taxon>
        <taxon>Sedimenticola</taxon>
    </lineage>
</organism>
<evidence type="ECO:0000313" key="3">
    <source>
        <dbReference type="EMBL" id="HEB95178.1"/>
    </source>
</evidence>
<dbReference type="Gene3D" id="3.40.50.12370">
    <property type="match status" value="1"/>
</dbReference>
<dbReference type="Proteomes" id="UP000886251">
    <property type="component" value="Unassembled WGS sequence"/>
</dbReference>
<name>A0A831W418_9GAMM</name>
<dbReference type="SUPFAM" id="SSF52402">
    <property type="entry name" value="Adenine nucleotide alpha hydrolases-like"/>
    <property type="match status" value="2"/>
</dbReference>
<dbReference type="CDD" id="cd00293">
    <property type="entry name" value="USP-like"/>
    <property type="match status" value="1"/>
</dbReference>
<dbReference type="InterPro" id="IPR006016">
    <property type="entry name" value="UspA"/>
</dbReference>
<comment type="similarity">
    <text evidence="1">Belongs to the universal stress protein A family.</text>
</comment>
<dbReference type="PANTHER" id="PTHR46268">
    <property type="entry name" value="STRESS RESPONSE PROTEIN NHAX"/>
    <property type="match status" value="1"/>
</dbReference>
<dbReference type="InterPro" id="IPR006015">
    <property type="entry name" value="Universal_stress_UspA"/>
</dbReference>
<accession>A0A831W418</accession>
<evidence type="ECO:0000256" key="1">
    <source>
        <dbReference type="ARBA" id="ARBA00008791"/>
    </source>
</evidence>
<protein>
    <submittedName>
        <fullName evidence="3">Universal stress protein</fullName>
    </submittedName>
</protein>
<dbReference type="AlphaFoldDB" id="A0A831W418"/>